<comment type="similarity">
    <text evidence="1 5">Belongs to the MreC family.</text>
</comment>
<dbReference type="OrthoDB" id="9792313at2"/>
<evidence type="ECO:0000259" key="7">
    <source>
        <dbReference type="Pfam" id="PF04085"/>
    </source>
</evidence>
<dbReference type="GO" id="GO:0008360">
    <property type="term" value="P:regulation of cell shape"/>
    <property type="evidence" value="ECO:0007669"/>
    <property type="project" value="UniProtKB-KW"/>
</dbReference>
<evidence type="ECO:0000256" key="6">
    <source>
        <dbReference type="SAM" id="Coils"/>
    </source>
</evidence>
<proteinExistence type="inferred from homology"/>
<feature type="coiled-coil region" evidence="6">
    <location>
        <begin position="72"/>
        <end position="116"/>
    </location>
</feature>
<dbReference type="GO" id="GO:0005886">
    <property type="term" value="C:plasma membrane"/>
    <property type="evidence" value="ECO:0007669"/>
    <property type="project" value="TreeGrafter"/>
</dbReference>
<dbReference type="Gene3D" id="2.40.10.340">
    <property type="entry name" value="Rod shape-determining protein MreC, domain 1"/>
    <property type="match status" value="1"/>
</dbReference>
<dbReference type="EMBL" id="FUXI01000006">
    <property type="protein sequence ID" value="SJZ55080.1"/>
    <property type="molecule type" value="Genomic_DNA"/>
</dbReference>
<dbReference type="Proteomes" id="UP000190328">
    <property type="component" value="Unassembled WGS sequence"/>
</dbReference>
<dbReference type="InterPro" id="IPR042177">
    <property type="entry name" value="Cell/Rod_1"/>
</dbReference>
<comment type="function">
    <text evidence="5">Involved in formation and maintenance of cell shape.</text>
</comment>
<dbReference type="InterPro" id="IPR055342">
    <property type="entry name" value="MreC_beta-barrel_core"/>
</dbReference>
<keyword evidence="3 5" id="KW-0133">Cell shape</keyword>
<evidence type="ECO:0000256" key="1">
    <source>
        <dbReference type="ARBA" id="ARBA00009369"/>
    </source>
</evidence>
<keyword evidence="6" id="KW-0175">Coiled coil</keyword>
<dbReference type="STRING" id="263852.SAMN02745116_00694"/>
<dbReference type="PIRSF" id="PIRSF038471">
    <property type="entry name" value="MreC"/>
    <property type="match status" value="1"/>
</dbReference>
<dbReference type="AlphaFoldDB" id="A0A1T4LK12"/>
<evidence type="ECO:0000256" key="5">
    <source>
        <dbReference type="PIRNR" id="PIRNR038471"/>
    </source>
</evidence>
<dbReference type="NCBIfam" id="TIGR00219">
    <property type="entry name" value="mreC"/>
    <property type="match status" value="1"/>
</dbReference>
<dbReference type="InterPro" id="IPR007221">
    <property type="entry name" value="MreC"/>
</dbReference>
<evidence type="ECO:0000256" key="4">
    <source>
        <dbReference type="ARBA" id="ARBA00032089"/>
    </source>
</evidence>
<name>A0A1T4LK12_9ENTE</name>
<evidence type="ECO:0000256" key="3">
    <source>
        <dbReference type="ARBA" id="ARBA00022960"/>
    </source>
</evidence>
<accession>A0A1T4LK12</accession>
<evidence type="ECO:0000313" key="8">
    <source>
        <dbReference type="EMBL" id="SJZ55080.1"/>
    </source>
</evidence>
<dbReference type="RefSeq" id="WP_078806652.1">
    <property type="nucleotide sequence ID" value="NZ_FUXI01000006.1"/>
</dbReference>
<protein>
    <recommendedName>
        <fullName evidence="2 5">Cell shape-determining protein MreC</fullName>
    </recommendedName>
    <alternativeName>
        <fullName evidence="4 5">Cell shape protein MreC</fullName>
    </alternativeName>
</protein>
<sequence>MKKFNPNKNIIVGLIIAIAVVALVTLTTQRRAEGVEITAGERVVNDSMSIVDKIIAAPGRFIHNIITSIEDLQGAYQENEQLKKKLDNYDEAILQTKNLKDEIEKLKKELKLNETLSSFSKITANVITRSPDTWQDMLVIDKGKADGLKVNMAVMSQEGLVGRIIQVSDHSSKVELLTSSNQLSNHFPVKIAGSNSNDGFGLLKSYDEKTQSFIITQVTGNTDLKKGDIVQTSGLGGNSPSNLLVGTVEKVETNKTGLDREVYVKPAAQMYDISVVTVIQRAAEVGENE</sequence>
<dbReference type="PANTHER" id="PTHR34138">
    <property type="entry name" value="CELL SHAPE-DETERMINING PROTEIN MREC"/>
    <property type="match status" value="1"/>
</dbReference>
<dbReference type="InterPro" id="IPR042175">
    <property type="entry name" value="Cell/Rod_MreC_2"/>
</dbReference>
<dbReference type="Pfam" id="PF04085">
    <property type="entry name" value="MreC"/>
    <property type="match status" value="1"/>
</dbReference>
<gene>
    <name evidence="8" type="ORF">SAMN02745116_00694</name>
</gene>
<evidence type="ECO:0000313" key="9">
    <source>
        <dbReference type="Proteomes" id="UP000190328"/>
    </source>
</evidence>
<keyword evidence="9" id="KW-1185">Reference proteome</keyword>
<evidence type="ECO:0000256" key="2">
    <source>
        <dbReference type="ARBA" id="ARBA00013855"/>
    </source>
</evidence>
<organism evidence="8 9">
    <name type="scientific">Pilibacter termitis</name>
    <dbReference type="NCBI Taxonomy" id="263852"/>
    <lineage>
        <taxon>Bacteria</taxon>
        <taxon>Bacillati</taxon>
        <taxon>Bacillota</taxon>
        <taxon>Bacilli</taxon>
        <taxon>Lactobacillales</taxon>
        <taxon>Enterococcaceae</taxon>
        <taxon>Pilibacter</taxon>
    </lineage>
</organism>
<reference evidence="8 9" key="1">
    <citation type="submission" date="2017-02" db="EMBL/GenBank/DDBJ databases">
        <authorList>
            <person name="Peterson S.W."/>
        </authorList>
    </citation>
    <scope>NUCLEOTIDE SEQUENCE [LARGE SCALE GENOMIC DNA]</scope>
    <source>
        <strain evidence="8 9">ATCC BAA-1030</strain>
    </source>
</reference>
<dbReference type="PANTHER" id="PTHR34138:SF1">
    <property type="entry name" value="CELL SHAPE-DETERMINING PROTEIN MREC"/>
    <property type="match status" value="1"/>
</dbReference>
<dbReference type="Gene3D" id="2.40.10.350">
    <property type="entry name" value="Rod shape-determining protein MreC, domain 2"/>
    <property type="match status" value="1"/>
</dbReference>
<feature type="domain" description="Rod shape-determining protein MreC beta-barrel core" evidence="7">
    <location>
        <begin position="126"/>
        <end position="280"/>
    </location>
</feature>